<dbReference type="Gene3D" id="3.30.930.10">
    <property type="entry name" value="Bira Bifunctional Protein, Domain 2"/>
    <property type="match status" value="1"/>
</dbReference>
<dbReference type="PANTHER" id="PTHR22594">
    <property type="entry name" value="ASPARTYL/LYSYL-TRNA SYNTHETASE"/>
    <property type="match status" value="1"/>
</dbReference>
<gene>
    <name evidence="8" type="ORF">B0T16DRAFT_366131</name>
</gene>
<evidence type="ECO:0000256" key="4">
    <source>
        <dbReference type="ARBA" id="ARBA00022840"/>
    </source>
</evidence>
<keyword evidence="9" id="KW-1185">Reference proteome</keyword>
<dbReference type="InterPro" id="IPR004524">
    <property type="entry name" value="Asp-tRNA-ligase_1"/>
</dbReference>
<evidence type="ECO:0000313" key="8">
    <source>
        <dbReference type="EMBL" id="KAK0656616.1"/>
    </source>
</evidence>
<dbReference type="GO" id="GO:0005524">
    <property type="term" value="F:ATP binding"/>
    <property type="evidence" value="ECO:0007669"/>
    <property type="project" value="UniProtKB-KW"/>
</dbReference>
<keyword evidence="5" id="KW-0648">Protein biosynthesis</keyword>
<dbReference type="InterPro" id="IPR045864">
    <property type="entry name" value="aa-tRNA-synth_II/BPL/LPL"/>
</dbReference>
<dbReference type="Proteomes" id="UP001174936">
    <property type="component" value="Unassembled WGS sequence"/>
</dbReference>
<dbReference type="InterPro" id="IPR002312">
    <property type="entry name" value="Asp/Asn-tRNA-synth_IIb"/>
</dbReference>
<keyword evidence="2" id="KW-0436">Ligase</keyword>
<organism evidence="8 9">
    <name type="scientific">Cercophora newfieldiana</name>
    <dbReference type="NCBI Taxonomy" id="92897"/>
    <lineage>
        <taxon>Eukaryota</taxon>
        <taxon>Fungi</taxon>
        <taxon>Dikarya</taxon>
        <taxon>Ascomycota</taxon>
        <taxon>Pezizomycotina</taxon>
        <taxon>Sordariomycetes</taxon>
        <taxon>Sordariomycetidae</taxon>
        <taxon>Sordariales</taxon>
        <taxon>Lasiosphaeriaceae</taxon>
        <taxon>Cercophora</taxon>
    </lineage>
</organism>
<dbReference type="SUPFAM" id="SSF55681">
    <property type="entry name" value="Class II aaRS and biotin synthetases"/>
    <property type="match status" value="1"/>
</dbReference>
<dbReference type="GO" id="GO:0004815">
    <property type="term" value="F:aspartate-tRNA ligase activity"/>
    <property type="evidence" value="ECO:0007669"/>
    <property type="project" value="TreeGrafter"/>
</dbReference>
<dbReference type="PANTHER" id="PTHR22594:SF5">
    <property type="entry name" value="ASPARTATE--TRNA LIGASE, MITOCHONDRIAL"/>
    <property type="match status" value="1"/>
</dbReference>
<comment type="similarity">
    <text evidence="1">Belongs to the class-II aminoacyl-tRNA synthetase family. Type 1 subfamily.</text>
</comment>
<dbReference type="Gene3D" id="2.40.50.140">
    <property type="entry name" value="Nucleic acid-binding proteins"/>
    <property type="match status" value="1"/>
</dbReference>
<proteinExistence type="inferred from homology"/>
<comment type="caution">
    <text evidence="8">The sequence shown here is derived from an EMBL/GenBank/DDBJ whole genome shotgun (WGS) entry which is preliminary data.</text>
</comment>
<evidence type="ECO:0000256" key="1">
    <source>
        <dbReference type="ARBA" id="ARBA00006303"/>
    </source>
</evidence>
<dbReference type="PRINTS" id="PR01042">
    <property type="entry name" value="TRNASYNTHASP"/>
</dbReference>
<keyword evidence="4" id="KW-0067">ATP-binding</keyword>
<evidence type="ECO:0000313" key="9">
    <source>
        <dbReference type="Proteomes" id="UP001174936"/>
    </source>
</evidence>
<dbReference type="InterPro" id="IPR004364">
    <property type="entry name" value="Aa-tRNA-synt_II"/>
</dbReference>
<name>A0AA40CYZ1_9PEZI</name>
<evidence type="ECO:0000256" key="2">
    <source>
        <dbReference type="ARBA" id="ARBA00022598"/>
    </source>
</evidence>
<dbReference type="EMBL" id="JAULSV010000001">
    <property type="protein sequence ID" value="KAK0656616.1"/>
    <property type="molecule type" value="Genomic_DNA"/>
</dbReference>
<keyword evidence="3" id="KW-0547">Nucleotide-binding</keyword>
<sequence length="750" mass="83053">MAQSRVSLRRLCSSQALAFGGSHCRLPVQLRKTWPSLISASSASSASTVRLTHSGSSPGDAETAQQLLGQQLREEWSKYNQFPRASTAPDFKDGEKVTVHGFLVRRRVKSSKLVFADIQVDNGPAIQIVSQFQEPESPEHVTTQALRAIPLYSPVSVTGTVAKLYSTPETTSTPPPSAPFPSGLTRIDIDLVSIQPLNAFPKDIVMSEGVQFPPQARHLQIRFSEALRARLVARPRIGTEMRKTLDDLGFTEVETPILFKSTPEGAREFLVPTRRPGLAYALPQSPQQYKQILMSSGVRGYYQFARCFRDEDLRADRQPEFTQLDLEMSFATGEDVMRTVETIVSRLPAALNAQFSMVKRGDDVYPVPKHSLRSTDGDSEELRWPELSPPFLRLPYQEAMTRFGSDKPDLRIPFEIRRVDHILPAEFISKITHLKNPIVEAFKLRPECGEPFDAKIAVKFVDKLMQNLPAPLATNPDGAPAPLVFTTWRPLRGLSSLGYDGFANLTSGEAGLEDFEDLQDGDILVFQARENKPFSGGSTALGTFRNFIYQEAVANVLLPRNFDFKFLWVTDFPMFTPNNETDPGQGGQAGFSATHHPFTAPLTDEDVELLATDPLRAKADHYDLVVNGVELGGGSRRIHLAKMQEYIMREILKMTDQGVGQFSHLLEALRAGCPPHAGFALGFDRLVAVFTHTDSVRDVIAFPKSMKGEDLTVKSPGKITSEQLATYHLAFPKKGLLSSILAPKAEDSQA</sequence>
<evidence type="ECO:0000256" key="6">
    <source>
        <dbReference type="ARBA" id="ARBA00023146"/>
    </source>
</evidence>
<feature type="domain" description="Aminoacyl-transfer RNA synthetases class-II family profile" evidence="7">
    <location>
        <begin position="241"/>
        <end position="716"/>
    </location>
</feature>
<dbReference type="GO" id="GO:0006422">
    <property type="term" value="P:aspartyl-tRNA aminoacylation"/>
    <property type="evidence" value="ECO:0007669"/>
    <property type="project" value="TreeGrafter"/>
</dbReference>
<dbReference type="InterPro" id="IPR012340">
    <property type="entry name" value="NA-bd_OB-fold"/>
</dbReference>
<reference evidence="8" key="1">
    <citation type="submission" date="2023-06" db="EMBL/GenBank/DDBJ databases">
        <title>Genome-scale phylogeny and comparative genomics of the fungal order Sordariales.</title>
        <authorList>
            <consortium name="Lawrence Berkeley National Laboratory"/>
            <person name="Hensen N."/>
            <person name="Bonometti L."/>
            <person name="Westerberg I."/>
            <person name="Brannstrom I.O."/>
            <person name="Guillou S."/>
            <person name="Cros-Aarteil S."/>
            <person name="Calhoun S."/>
            <person name="Haridas S."/>
            <person name="Kuo A."/>
            <person name="Mondo S."/>
            <person name="Pangilinan J."/>
            <person name="Riley R."/>
            <person name="Labutti K."/>
            <person name="Andreopoulos B."/>
            <person name="Lipzen A."/>
            <person name="Chen C."/>
            <person name="Yanf M."/>
            <person name="Daum C."/>
            <person name="Ng V."/>
            <person name="Clum A."/>
            <person name="Steindorff A."/>
            <person name="Ohm R."/>
            <person name="Martin F."/>
            <person name="Silar P."/>
            <person name="Natvig D."/>
            <person name="Lalanne C."/>
            <person name="Gautier V."/>
            <person name="Ament-Velasquez S.L."/>
            <person name="Kruys A."/>
            <person name="Hutchinson M.I."/>
            <person name="Powell A.J."/>
            <person name="Barry K."/>
            <person name="Miller A.N."/>
            <person name="Grigoriev I.V."/>
            <person name="Debuchy R."/>
            <person name="Gladieux P."/>
            <person name="Thoren M.H."/>
            <person name="Johannesson H."/>
        </authorList>
    </citation>
    <scope>NUCLEOTIDE SEQUENCE</scope>
    <source>
        <strain evidence="8">SMH2532-1</strain>
    </source>
</reference>
<dbReference type="InterPro" id="IPR004115">
    <property type="entry name" value="GAD-like_sf"/>
</dbReference>
<keyword evidence="6 8" id="KW-0030">Aminoacyl-tRNA synthetase</keyword>
<dbReference type="InterPro" id="IPR006195">
    <property type="entry name" value="aa-tRNA-synth_II"/>
</dbReference>
<dbReference type="Pfam" id="PF00152">
    <property type="entry name" value="tRNA-synt_2"/>
    <property type="match status" value="1"/>
</dbReference>
<dbReference type="SUPFAM" id="SSF50249">
    <property type="entry name" value="Nucleic acid-binding proteins"/>
    <property type="match status" value="1"/>
</dbReference>
<evidence type="ECO:0000256" key="3">
    <source>
        <dbReference type="ARBA" id="ARBA00022741"/>
    </source>
</evidence>
<evidence type="ECO:0000256" key="5">
    <source>
        <dbReference type="ARBA" id="ARBA00022917"/>
    </source>
</evidence>
<dbReference type="Gene3D" id="3.30.1360.30">
    <property type="entry name" value="GAD-like domain"/>
    <property type="match status" value="1"/>
</dbReference>
<evidence type="ECO:0000259" key="7">
    <source>
        <dbReference type="PROSITE" id="PS50862"/>
    </source>
</evidence>
<protein>
    <submittedName>
        <fullName evidence="8">tRNA synthetases class II-domain-containing protein</fullName>
    </submittedName>
</protein>
<dbReference type="AlphaFoldDB" id="A0AA40CYZ1"/>
<accession>A0AA40CYZ1</accession>
<dbReference type="HAMAP" id="MF_00044">
    <property type="entry name" value="Asp_tRNA_synth_type1"/>
    <property type="match status" value="1"/>
</dbReference>
<dbReference type="PROSITE" id="PS50862">
    <property type="entry name" value="AA_TRNA_LIGASE_II"/>
    <property type="match status" value="1"/>
</dbReference>
<dbReference type="GO" id="GO:0005739">
    <property type="term" value="C:mitochondrion"/>
    <property type="evidence" value="ECO:0007669"/>
    <property type="project" value="TreeGrafter"/>
</dbReference>